<dbReference type="OrthoDB" id="1734141at2759"/>
<evidence type="ECO:0000313" key="3">
    <source>
        <dbReference type="Proteomes" id="UP000694853"/>
    </source>
</evidence>
<dbReference type="Proteomes" id="UP000694853">
    <property type="component" value="Unplaced"/>
</dbReference>
<reference evidence="4" key="2">
    <citation type="submission" date="2025-08" db="UniProtKB">
        <authorList>
            <consortium name="RefSeq"/>
        </authorList>
    </citation>
    <scope>IDENTIFICATION</scope>
    <source>
        <tissue evidence="4">Young leaves</tissue>
    </source>
</reference>
<feature type="region of interest" description="Disordered" evidence="1">
    <location>
        <begin position="93"/>
        <end position="227"/>
    </location>
</feature>
<gene>
    <name evidence="4" type="primary">LOC113865182</name>
</gene>
<proteinExistence type="predicted"/>
<evidence type="ECO:0000256" key="1">
    <source>
        <dbReference type="SAM" id="MobiDB-lite"/>
    </source>
</evidence>
<keyword evidence="3" id="KW-1185">Reference proteome</keyword>
<dbReference type="AlphaFoldDB" id="A0A8B8LJ57"/>
<accession>A0A8B8LJ57</accession>
<name>A0A8B8LJ57_ABRPR</name>
<feature type="chain" id="PRO_5034071630" evidence="2">
    <location>
        <begin position="23"/>
        <end position="227"/>
    </location>
</feature>
<sequence>MRPALAFLPLLFVFLFAATAESRKDPEKYWKMVMKDEEMPQGIQGLLQLTSENKPKMTPEQLVEGSKLKCEEPLVTNTQITIEEKGFTENVDTKLGYKNEEPQANSEFEPRPSVTNYDDFEPRPSTTKYNDFKPRPSTTKYNDFEPRSSVSKYNDFEPRPSTTKYNDFEPRSSVSKYNDFEPRPSTTKYNDFEPRSSTTKYNDFEPRPSTTKYNDFEPRPSTTQYND</sequence>
<dbReference type="PANTHER" id="PTHR33731">
    <property type="entry name" value="PROTEIN, PUTATIVE-RELATED"/>
    <property type="match status" value="1"/>
</dbReference>
<dbReference type="RefSeq" id="XP_027355378.1">
    <property type="nucleotide sequence ID" value="XM_027499577.1"/>
</dbReference>
<organism evidence="3 4">
    <name type="scientific">Abrus precatorius</name>
    <name type="common">Indian licorice</name>
    <name type="synonym">Glycine abrus</name>
    <dbReference type="NCBI Taxonomy" id="3816"/>
    <lineage>
        <taxon>Eukaryota</taxon>
        <taxon>Viridiplantae</taxon>
        <taxon>Streptophyta</taxon>
        <taxon>Embryophyta</taxon>
        <taxon>Tracheophyta</taxon>
        <taxon>Spermatophyta</taxon>
        <taxon>Magnoliopsida</taxon>
        <taxon>eudicotyledons</taxon>
        <taxon>Gunneridae</taxon>
        <taxon>Pentapetalae</taxon>
        <taxon>rosids</taxon>
        <taxon>fabids</taxon>
        <taxon>Fabales</taxon>
        <taxon>Fabaceae</taxon>
        <taxon>Papilionoideae</taxon>
        <taxon>50 kb inversion clade</taxon>
        <taxon>NPAAA clade</taxon>
        <taxon>indigoferoid/millettioid clade</taxon>
        <taxon>Abreae</taxon>
        <taxon>Abrus</taxon>
    </lineage>
</organism>
<reference evidence="3" key="1">
    <citation type="journal article" date="2019" name="Toxins">
        <title>Detection of Abrin-Like and Prepropulchellin-Like Toxin Genes and Transcripts Using Whole Genome Sequencing and Full-Length Transcript Sequencing of Abrus precatorius.</title>
        <authorList>
            <person name="Hovde B.T."/>
            <person name="Daligault H.E."/>
            <person name="Hanschen E.R."/>
            <person name="Kunde Y.A."/>
            <person name="Johnson M.B."/>
            <person name="Starkenburg S.R."/>
            <person name="Johnson S.L."/>
        </authorList>
    </citation>
    <scope>NUCLEOTIDE SEQUENCE [LARGE SCALE GENOMIC DNA]</scope>
</reference>
<evidence type="ECO:0000256" key="2">
    <source>
        <dbReference type="SAM" id="SignalP"/>
    </source>
</evidence>
<dbReference type="KEGG" id="aprc:113865182"/>
<dbReference type="Pfam" id="PF10950">
    <property type="entry name" value="Organ_specific"/>
    <property type="match status" value="2"/>
</dbReference>
<dbReference type="InterPro" id="IPR024489">
    <property type="entry name" value="Organ_specific_prot"/>
</dbReference>
<evidence type="ECO:0000313" key="4">
    <source>
        <dbReference type="RefSeq" id="XP_027355378.1"/>
    </source>
</evidence>
<feature type="signal peptide" evidence="2">
    <location>
        <begin position="1"/>
        <end position="22"/>
    </location>
</feature>
<keyword evidence="2" id="KW-0732">Signal</keyword>
<dbReference type="PANTHER" id="PTHR33731:SF2">
    <property type="entry name" value="ORGAN-SPECIFIC PROTEIN S2-LIKE"/>
    <property type="match status" value="1"/>
</dbReference>
<feature type="compositionally biased region" description="Polar residues" evidence="1">
    <location>
        <begin position="184"/>
        <end position="201"/>
    </location>
</feature>
<dbReference type="GeneID" id="113865182"/>
<protein>
    <submittedName>
        <fullName evidence="4">Organ-specific protein P4-like</fullName>
    </submittedName>
</protein>